<comment type="caution">
    <text evidence="1">The sequence shown here is derived from an EMBL/GenBank/DDBJ whole genome shotgun (WGS) entry which is preliminary data.</text>
</comment>
<dbReference type="EMBL" id="JACHGJ010000003">
    <property type="protein sequence ID" value="MBB6480318.1"/>
    <property type="molecule type" value="Genomic_DNA"/>
</dbReference>
<sequence>MINRGALVLTYKQPALDWINKNDPYDDGGKMTLEMINEDRTVYLVSDDEAESIEEWIEENYLDLLEYELSGHYPDDDIRPEGFTLDIFRTWFDYDVHSVVLDTVGDGNLVEDEEM</sequence>
<evidence type="ECO:0000313" key="1">
    <source>
        <dbReference type="EMBL" id="MBB6480318.1"/>
    </source>
</evidence>
<dbReference type="AlphaFoldDB" id="A0A841RCC5"/>
<evidence type="ECO:0000313" key="2">
    <source>
        <dbReference type="Proteomes" id="UP000587760"/>
    </source>
</evidence>
<dbReference type="RefSeq" id="WP_184746453.1">
    <property type="nucleotide sequence ID" value="NZ_JACHGJ010000003.1"/>
</dbReference>
<gene>
    <name evidence="1" type="ORF">HNR50_001981</name>
</gene>
<keyword evidence="2" id="KW-1185">Reference proteome</keyword>
<name>A0A841RCC5_9SPIO</name>
<proteinExistence type="predicted"/>
<dbReference type="Proteomes" id="UP000587760">
    <property type="component" value="Unassembled WGS sequence"/>
</dbReference>
<organism evidence="1 2">
    <name type="scientific">Spirochaeta isovalerica</name>
    <dbReference type="NCBI Taxonomy" id="150"/>
    <lineage>
        <taxon>Bacteria</taxon>
        <taxon>Pseudomonadati</taxon>
        <taxon>Spirochaetota</taxon>
        <taxon>Spirochaetia</taxon>
        <taxon>Spirochaetales</taxon>
        <taxon>Spirochaetaceae</taxon>
        <taxon>Spirochaeta</taxon>
    </lineage>
</organism>
<accession>A0A841RCC5</accession>
<protein>
    <submittedName>
        <fullName evidence="1">Uncharacterized protein</fullName>
    </submittedName>
</protein>
<reference evidence="1 2" key="1">
    <citation type="submission" date="2020-08" db="EMBL/GenBank/DDBJ databases">
        <title>Genomic Encyclopedia of Type Strains, Phase IV (KMG-IV): sequencing the most valuable type-strain genomes for metagenomic binning, comparative biology and taxonomic classification.</title>
        <authorList>
            <person name="Goeker M."/>
        </authorList>
    </citation>
    <scope>NUCLEOTIDE SEQUENCE [LARGE SCALE GENOMIC DNA]</scope>
    <source>
        <strain evidence="1 2">DSM 2461</strain>
    </source>
</reference>